<comment type="subcellular location">
    <subcellularLocation>
        <location evidence="1 7">Nucleus</location>
    </subcellularLocation>
</comment>
<reference evidence="8" key="1">
    <citation type="journal article" date="2021" name="Open Biol.">
        <title>Shared evolutionary footprints suggest mitochondrial oxidative damage underlies multiple complex I losses in fungi.</title>
        <authorList>
            <person name="Schikora-Tamarit M.A."/>
            <person name="Marcet-Houben M."/>
            <person name="Nosek J."/>
            <person name="Gabaldon T."/>
        </authorList>
    </citation>
    <scope>NUCLEOTIDE SEQUENCE</scope>
    <source>
        <strain evidence="8">CBS2887</strain>
    </source>
</reference>
<evidence type="ECO:0000313" key="8">
    <source>
        <dbReference type="EMBL" id="KAH3687667.1"/>
    </source>
</evidence>
<dbReference type="Proteomes" id="UP000774326">
    <property type="component" value="Unassembled WGS sequence"/>
</dbReference>
<comment type="function">
    <text evidence="7">Required for pre-mRNA splicing.</text>
</comment>
<accession>A0A9P8QBS4</accession>
<reference evidence="8" key="2">
    <citation type="submission" date="2021-01" db="EMBL/GenBank/DDBJ databases">
        <authorList>
            <person name="Schikora-Tamarit M.A."/>
        </authorList>
    </citation>
    <scope>NUCLEOTIDE SEQUENCE</scope>
    <source>
        <strain evidence="8">CBS2887</strain>
    </source>
</reference>
<evidence type="ECO:0000256" key="5">
    <source>
        <dbReference type="ARBA" id="ARBA00023187"/>
    </source>
</evidence>
<keyword evidence="3 7" id="KW-0507">mRNA processing</keyword>
<comment type="similarity">
    <text evidence="2 7">Belongs to the PRP38 family.</text>
</comment>
<dbReference type="PANTHER" id="PTHR23142">
    <property type="entry name" value="PRE-MRNA-SPLICING FACTOR 38A-RELATED"/>
    <property type="match status" value="1"/>
</dbReference>
<organism evidence="8 9">
    <name type="scientific">Wickerhamomyces pijperi</name>
    <name type="common">Yeast</name>
    <name type="synonym">Pichia pijperi</name>
    <dbReference type="NCBI Taxonomy" id="599730"/>
    <lineage>
        <taxon>Eukaryota</taxon>
        <taxon>Fungi</taxon>
        <taxon>Dikarya</taxon>
        <taxon>Ascomycota</taxon>
        <taxon>Saccharomycotina</taxon>
        <taxon>Saccharomycetes</taxon>
        <taxon>Phaffomycetales</taxon>
        <taxon>Wickerhamomycetaceae</taxon>
        <taxon>Wickerhamomyces</taxon>
    </lineage>
</organism>
<keyword evidence="5 7" id="KW-0508">mRNA splicing</keyword>
<protein>
    <recommendedName>
        <fullName evidence="7">Pre-mRNA-splicing factor 38</fullName>
    </recommendedName>
</protein>
<dbReference type="AlphaFoldDB" id="A0A9P8QBS4"/>
<sequence>MSRNIVFDRELSRKTHNGVNSMLYVEKIVRERVFDSIYWKQFCFSLNEATLLDKAMELQIIGSFEISGRPFPFICLFVKMVQLAPEREIIEFYINQDRFKYLKVLGLLYARVVYKDSELIQEHLVDYRKLRIYEDGEYKLTYVDEVVDRLINEEFFIGLTLTYMAKDG</sequence>
<name>A0A9P8QBS4_WICPI</name>
<evidence type="ECO:0000256" key="2">
    <source>
        <dbReference type="ARBA" id="ARBA00006164"/>
    </source>
</evidence>
<evidence type="ECO:0000256" key="4">
    <source>
        <dbReference type="ARBA" id="ARBA00022728"/>
    </source>
</evidence>
<dbReference type="InterPro" id="IPR005037">
    <property type="entry name" value="PRP38"/>
</dbReference>
<evidence type="ECO:0000256" key="6">
    <source>
        <dbReference type="ARBA" id="ARBA00023242"/>
    </source>
</evidence>
<evidence type="ECO:0000256" key="7">
    <source>
        <dbReference type="RuleBase" id="RU367025"/>
    </source>
</evidence>
<dbReference type="EMBL" id="JAEUBG010000681">
    <property type="protein sequence ID" value="KAH3687667.1"/>
    <property type="molecule type" value="Genomic_DNA"/>
</dbReference>
<dbReference type="OrthoDB" id="190958at2759"/>
<evidence type="ECO:0000256" key="1">
    <source>
        <dbReference type="ARBA" id="ARBA00004123"/>
    </source>
</evidence>
<gene>
    <name evidence="8" type="ORF">WICPIJ_001352</name>
</gene>
<evidence type="ECO:0000313" key="9">
    <source>
        <dbReference type="Proteomes" id="UP000774326"/>
    </source>
</evidence>
<dbReference type="Pfam" id="PF03371">
    <property type="entry name" value="PRP38"/>
    <property type="match status" value="1"/>
</dbReference>
<dbReference type="GO" id="GO:0005681">
    <property type="term" value="C:spliceosomal complex"/>
    <property type="evidence" value="ECO:0007669"/>
    <property type="project" value="UniProtKB-KW"/>
</dbReference>
<keyword evidence="9" id="KW-1185">Reference proteome</keyword>
<proteinExistence type="inferred from homology"/>
<keyword evidence="4 7" id="KW-0747">Spliceosome</keyword>
<comment type="caution">
    <text evidence="8">The sequence shown here is derived from an EMBL/GenBank/DDBJ whole genome shotgun (WGS) entry which is preliminary data.</text>
</comment>
<keyword evidence="6 7" id="KW-0539">Nucleus</keyword>
<dbReference type="GO" id="GO:0000398">
    <property type="term" value="P:mRNA splicing, via spliceosome"/>
    <property type="evidence" value="ECO:0007669"/>
    <property type="project" value="UniProtKB-UniRule"/>
</dbReference>
<evidence type="ECO:0000256" key="3">
    <source>
        <dbReference type="ARBA" id="ARBA00022664"/>
    </source>
</evidence>